<keyword evidence="5" id="KW-0460">Magnesium</keyword>
<evidence type="ECO:0000256" key="4">
    <source>
        <dbReference type="ARBA" id="ARBA00022723"/>
    </source>
</evidence>
<dbReference type="PRINTS" id="PR00866">
    <property type="entry name" value="RNADNAPOLMS"/>
</dbReference>
<dbReference type="InterPro" id="IPR000123">
    <property type="entry name" value="Reverse_transcriptase_msDNA"/>
</dbReference>
<keyword evidence="7" id="KW-0051">Antiviral defense</keyword>
<organism evidence="11 12">
    <name type="scientific">Acetobacter oeni</name>
    <dbReference type="NCBI Taxonomy" id="304077"/>
    <lineage>
        <taxon>Bacteria</taxon>
        <taxon>Pseudomonadati</taxon>
        <taxon>Pseudomonadota</taxon>
        <taxon>Alphaproteobacteria</taxon>
        <taxon>Acetobacterales</taxon>
        <taxon>Acetobacteraceae</taxon>
        <taxon>Acetobacter</taxon>
    </lineage>
</organism>
<dbReference type="InterPro" id="IPR000477">
    <property type="entry name" value="RT_dom"/>
</dbReference>
<evidence type="ECO:0000313" key="11">
    <source>
        <dbReference type="EMBL" id="GEN64225.1"/>
    </source>
</evidence>
<name>A0A511XMQ5_9PROT</name>
<comment type="caution">
    <text evidence="11">The sequence shown here is derived from an EMBL/GenBank/DDBJ whole genome shotgun (WGS) entry which is preliminary data.</text>
</comment>
<evidence type="ECO:0000256" key="9">
    <source>
        <dbReference type="ARBA" id="ARBA00048173"/>
    </source>
</evidence>
<dbReference type="NCBIfam" id="NF038237">
    <property type="entry name" value="retron_Ec67_fus"/>
    <property type="match status" value="1"/>
</dbReference>
<accession>A0A511XMQ5</accession>
<dbReference type="InterPro" id="IPR053543">
    <property type="entry name" value="Bacterial_RT"/>
</dbReference>
<dbReference type="PANTHER" id="PTHR34047">
    <property type="entry name" value="NUCLEAR INTRON MATURASE 1, MITOCHONDRIAL-RELATED"/>
    <property type="match status" value="1"/>
</dbReference>
<feature type="domain" description="Reverse transcriptase" evidence="10">
    <location>
        <begin position="1"/>
        <end position="258"/>
    </location>
</feature>
<evidence type="ECO:0000256" key="8">
    <source>
        <dbReference type="ARBA" id="ARBA00034120"/>
    </source>
</evidence>
<dbReference type="EMBL" id="BJYG01000036">
    <property type="protein sequence ID" value="GEN64225.1"/>
    <property type="molecule type" value="Genomic_DNA"/>
</dbReference>
<dbReference type="RefSeq" id="WP_173572114.1">
    <property type="nucleotide sequence ID" value="NZ_BJYG01000036.1"/>
</dbReference>
<evidence type="ECO:0000256" key="2">
    <source>
        <dbReference type="ARBA" id="ARBA00022679"/>
    </source>
</evidence>
<comment type="similarity">
    <text evidence="8">Belongs to the bacterial reverse transcriptase family.</text>
</comment>
<sequence length="567" mass="64782">MKRIDQLRLTNCLADVAELLGFQPKLFAWVIYKQPYKYATFEIPKSRGGVRLIKAPEDRLKNVQSRLAKLLQDCISDINEKREQTEKLSHGFRRGYSIITNAYQHRSRRFVLNVDLTDFFGSINFGRVRGFLMTNKHFALQERTATVIAHIVCDDNSLPQGAPTSPVVSNLIAHILDVRLAKLARKYGLHYTRYADDLTFSTNSRSFSTEVATPDAAGHWVAGKALEKVITRAGFSLNTSKTRMQLQQSRQDVTGIIVNKKVNIRSEYYREARAKCHHLFCTGTYLTKKVVRKEDGTSAVESVIGTLDQLEGILSFIDSVKRFKMTFDREYKLTGPERLYRNFLYYRHFYAPPLPMILCEGKTDNIYLRCAIQKFASDYGQLAQEEGDAIKLRVRLFNYSDHTKRLMSLGGGTGQIKDLLSNYCKIMKPFLSMGERNPVIVLIDNDSGAKSIFSWISSTTGRRCDGKESFYYLGENLYLVPTPRTDEDGDTMIEDFLPLKWREEKLGGKTLNLGSNINRDKEYGKALFAEYVIKKNRKDVDFVQMKLVLDRIVAVINDYAAMMATST</sequence>
<evidence type="ECO:0000256" key="6">
    <source>
        <dbReference type="ARBA" id="ARBA00022918"/>
    </source>
</evidence>
<dbReference type="AlphaFoldDB" id="A0A511XMQ5"/>
<reference evidence="11 12" key="1">
    <citation type="submission" date="2019-07" db="EMBL/GenBank/DDBJ databases">
        <title>Whole genome shotgun sequence of Acetobacter oeni NBRC 105207.</title>
        <authorList>
            <person name="Hosoyama A."/>
            <person name="Uohara A."/>
            <person name="Ohji S."/>
            <person name="Ichikawa N."/>
        </authorList>
    </citation>
    <scope>NUCLEOTIDE SEQUENCE [LARGE SCALE GENOMIC DNA]</scope>
    <source>
        <strain evidence="11 12">NBRC 105207</strain>
    </source>
</reference>
<evidence type="ECO:0000256" key="7">
    <source>
        <dbReference type="ARBA" id="ARBA00023118"/>
    </source>
</evidence>
<evidence type="ECO:0000256" key="1">
    <source>
        <dbReference type="ARBA" id="ARBA00012493"/>
    </source>
</evidence>
<protein>
    <recommendedName>
        <fullName evidence="1">RNA-directed DNA polymerase</fullName>
        <ecNumber evidence="1">2.7.7.49</ecNumber>
    </recommendedName>
</protein>
<keyword evidence="6" id="KW-0695">RNA-directed DNA polymerase</keyword>
<evidence type="ECO:0000256" key="5">
    <source>
        <dbReference type="ARBA" id="ARBA00022842"/>
    </source>
</evidence>
<dbReference type="GO" id="GO:0051607">
    <property type="term" value="P:defense response to virus"/>
    <property type="evidence" value="ECO:0007669"/>
    <property type="project" value="UniProtKB-KW"/>
</dbReference>
<gene>
    <name evidence="11" type="ORF">AOE01nite_24490</name>
</gene>
<dbReference type="GO" id="GO:0003723">
    <property type="term" value="F:RNA binding"/>
    <property type="evidence" value="ECO:0007669"/>
    <property type="project" value="InterPro"/>
</dbReference>
<evidence type="ECO:0000313" key="12">
    <source>
        <dbReference type="Proteomes" id="UP000321746"/>
    </source>
</evidence>
<dbReference type="GO" id="GO:0003964">
    <property type="term" value="F:RNA-directed DNA polymerase activity"/>
    <property type="evidence" value="ECO:0007669"/>
    <property type="project" value="UniProtKB-KW"/>
</dbReference>
<dbReference type="GO" id="GO:0046872">
    <property type="term" value="F:metal ion binding"/>
    <property type="evidence" value="ECO:0007669"/>
    <property type="project" value="UniProtKB-KW"/>
</dbReference>
<dbReference type="EC" id="2.7.7.49" evidence="1"/>
<keyword evidence="12" id="KW-1185">Reference proteome</keyword>
<dbReference type="CDD" id="cd03487">
    <property type="entry name" value="RT_Bac_retron_II"/>
    <property type="match status" value="1"/>
</dbReference>
<keyword evidence="3" id="KW-0548">Nucleotidyltransferase</keyword>
<keyword evidence="4" id="KW-0479">Metal-binding</keyword>
<dbReference type="PANTHER" id="PTHR34047:SF7">
    <property type="entry name" value="RNA-DIRECTED DNA POLYMERASE"/>
    <property type="match status" value="1"/>
</dbReference>
<proteinExistence type="inferred from homology"/>
<evidence type="ECO:0000256" key="3">
    <source>
        <dbReference type="ARBA" id="ARBA00022695"/>
    </source>
</evidence>
<dbReference type="InterPro" id="IPR043502">
    <property type="entry name" value="DNA/RNA_pol_sf"/>
</dbReference>
<dbReference type="Proteomes" id="UP000321746">
    <property type="component" value="Unassembled WGS sequence"/>
</dbReference>
<dbReference type="Pfam" id="PF00078">
    <property type="entry name" value="RVT_1"/>
    <property type="match status" value="1"/>
</dbReference>
<dbReference type="PROSITE" id="PS50878">
    <property type="entry name" value="RT_POL"/>
    <property type="match status" value="1"/>
</dbReference>
<evidence type="ECO:0000259" key="10">
    <source>
        <dbReference type="PROSITE" id="PS50878"/>
    </source>
</evidence>
<dbReference type="SUPFAM" id="SSF56672">
    <property type="entry name" value="DNA/RNA polymerases"/>
    <property type="match status" value="1"/>
</dbReference>
<comment type="catalytic activity">
    <reaction evidence="9">
        <text>DNA(n) + a 2'-deoxyribonucleoside 5'-triphosphate = DNA(n+1) + diphosphate</text>
        <dbReference type="Rhea" id="RHEA:22508"/>
        <dbReference type="Rhea" id="RHEA-COMP:17339"/>
        <dbReference type="Rhea" id="RHEA-COMP:17340"/>
        <dbReference type="ChEBI" id="CHEBI:33019"/>
        <dbReference type="ChEBI" id="CHEBI:61560"/>
        <dbReference type="ChEBI" id="CHEBI:173112"/>
        <dbReference type="EC" id="2.7.7.49"/>
    </reaction>
</comment>
<keyword evidence="2" id="KW-0808">Transferase</keyword>
<dbReference type="InterPro" id="IPR051083">
    <property type="entry name" value="GrpII_Intron_Splice-Mob/Def"/>
</dbReference>